<dbReference type="InterPro" id="IPR017946">
    <property type="entry name" value="PLC-like_Pdiesterase_TIM-brl"/>
</dbReference>
<proteinExistence type="predicted"/>
<dbReference type="Pfam" id="PF03009">
    <property type="entry name" value="GDPD"/>
    <property type="match status" value="1"/>
</dbReference>
<evidence type="ECO:0000313" key="3">
    <source>
        <dbReference type="Proteomes" id="UP000199076"/>
    </source>
</evidence>
<dbReference type="SUPFAM" id="SSF51695">
    <property type="entry name" value="PLC-like phosphodiesterases"/>
    <property type="match status" value="1"/>
</dbReference>
<dbReference type="GO" id="GO:0008081">
    <property type="term" value="F:phosphoric diester hydrolase activity"/>
    <property type="evidence" value="ECO:0007669"/>
    <property type="project" value="InterPro"/>
</dbReference>
<feature type="domain" description="GP-PDE" evidence="1">
    <location>
        <begin position="1"/>
        <end position="220"/>
    </location>
</feature>
<reference evidence="3" key="1">
    <citation type="submission" date="2016-10" db="EMBL/GenBank/DDBJ databases">
        <authorList>
            <person name="Varghese N."/>
            <person name="Submissions S."/>
        </authorList>
    </citation>
    <scope>NUCLEOTIDE SEQUENCE [LARGE SCALE GENOMIC DNA]</scope>
    <source>
        <strain evidence="3">IBRC-M 10760</strain>
    </source>
</reference>
<dbReference type="PANTHER" id="PTHR46211">
    <property type="entry name" value="GLYCEROPHOSPHORYL DIESTER PHOSPHODIESTERASE"/>
    <property type="match status" value="1"/>
</dbReference>
<dbReference type="CDD" id="cd08556">
    <property type="entry name" value="GDPD"/>
    <property type="match status" value="1"/>
</dbReference>
<dbReference type="Gene3D" id="3.20.20.190">
    <property type="entry name" value="Phosphatidylinositol (PI) phosphodiesterase"/>
    <property type="match status" value="1"/>
</dbReference>
<dbReference type="RefSeq" id="WP_092693127.1">
    <property type="nucleotide sequence ID" value="NZ_FNBK01000009.1"/>
</dbReference>
<dbReference type="STRING" id="660518.SAMN05216218_109184"/>
<evidence type="ECO:0000313" key="2">
    <source>
        <dbReference type="EMBL" id="SDF78607.1"/>
    </source>
</evidence>
<evidence type="ECO:0000259" key="1">
    <source>
        <dbReference type="PROSITE" id="PS51704"/>
    </source>
</evidence>
<dbReference type="OrthoDB" id="19020at2157"/>
<dbReference type="PROSITE" id="PS51704">
    <property type="entry name" value="GP_PDE"/>
    <property type="match status" value="1"/>
</dbReference>
<dbReference type="PANTHER" id="PTHR46211:SF14">
    <property type="entry name" value="GLYCEROPHOSPHODIESTER PHOSPHODIESTERASE"/>
    <property type="match status" value="1"/>
</dbReference>
<protein>
    <submittedName>
        <fullName evidence="2">Glycerophosphoryl diester phosphodiesterase</fullName>
    </submittedName>
</protein>
<keyword evidence="3" id="KW-1185">Reference proteome</keyword>
<dbReference type="EMBL" id="FNBK01000009">
    <property type="protein sequence ID" value="SDF78607.1"/>
    <property type="molecule type" value="Genomic_DNA"/>
</dbReference>
<dbReference type="InterPro" id="IPR030395">
    <property type="entry name" value="GP_PDE_dom"/>
</dbReference>
<dbReference type="GO" id="GO:0006629">
    <property type="term" value="P:lipid metabolic process"/>
    <property type="evidence" value="ECO:0007669"/>
    <property type="project" value="InterPro"/>
</dbReference>
<sequence>MRCIAHRGFAETYPENTITAVRSAAEHTDVVEVDVRRCGSGELVVIHDETVERVTDGTGRVDELSAEELAALDVLDSGEGVPTLASLLDATPQGVELVFDLKVPDIAADALDAADDAGTDVLVSAFSAEVLAEAGDAGADRLAFLAAEGDEQGMLNVARDLDCEAIHPHWQLCVDEFVERAHEAGLDVNAWTVPSRHDAEALSQVGVDGVIVDRPAVCGD</sequence>
<dbReference type="Proteomes" id="UP000199076">
    <property type="component" value="Unassembled WGS sequence"/>
</dbReference>
<gene>
    <name evidence="2" type="ORF">SAMN05216218_109184</name>
</gene>
<dbReference type="AlphaFoldDB" id="A0A1G7NXJ2"/>
<accession>A0A1G7NXJ2</accession>
<name>A0A1G7NXJ2_9EURY</name>
<organism evidence="2 3">
    <name type="scientific">Halorientalis regularis</name>
    <dbReference type="NCBI Taxonomy" id="660518"/>
    <lineage>
        <taxon>Archaea</taxon>
        <taxon>Methanobacteriati</taxon>
        <taxon>Methanobacteriota</taxon>
        <taxon>Stenosarchaea group</taxon>
        <taxon>Halobacteria</taxon>
        <taxon>Halobacteriales</taxon>
        <taxon>Haloarculaceae</taxon>
        <taxon>Halorientalis</taxon>
    </lineage>
</organism>